<feature type="domain" description="Phytochrome chromophore attachment site" evidence="2">
    <location>
        <begin position="1"/>
        <end position="15"/>
    </location>
</feature>
<organism evidence="4 5">
    <name type="scientific">Musa acuminata subsp. malaccensis</name>
    <name type="common">Wild banana</name>
    <name type="synonym">Musa malaccensis</name>
    <dbReference type="NCBI Taxonomy" id="214687"/>
    <lineage>
        <taxon>Eukaryota</taxon>
        <taxon>Viridiplantae</taxon>
        <taxon>Streptophyta</taxon>
        <taxon>Embryophyta</taxon>
        <taxon>Tracheophyta</taxon>
        <taxon>Spermatophyta</taxon>
        <taxon>Magnoliopsida</taxon>
        <taxon>Liliopsida</taxon>
        <taxon>Zingiberales</taxon>
        <taxon>Musaceae</taxon>
        <taxon>Musa</taxon>
    </lineage>
</organism>
<accession>A0A804IYY4</accession>
<reference evidence="4" key="2">
    <citation type="submission" date="2021-05" db="UniProtKB">
        <authorList>
            <consortium name="EnsemblPlants"/>
        </authorList>
    </citation>
    <scope>IDENTIFICATION</scope>
    <source>
        <strain evidence="4">subsp. malaccensis</strain>
    </source>
</reference>
<reference evidence="3" key="1">
    <citation type="submission" date="2021-03" db="EMBL/GenBank/DDBJ databases">
        <authorList>
            <consortium name="Genoscope - CEA"/>
            <person name="William W."/>
        </authorList>
    </citation>
    <scope>NUCLEOTIDE SEQUENCE</scope>
    <source>
        <strain evidence="3">Doubled-haploid Pahang</strain>
    </source>
</reference>
<dbReference type="Proteomes" id="UP000012960">
    <property type="component" value="Unplaced"/>
</dbReference>
<dbReference type="EnsemblPlants" id="Ma04_t39470.1">
    <property type="protein sequence ID" value="Ma04_p39470.1"/>
    <property type="gene ID" value="Ma04_g39470"/>
</dbReference>
<dbReference type="AlphaFoldDB" id="A0A804IYY4"/>
<gene>
    <name evidence="3" type="ORF">GSMUA_145490.1</name>
</gene>
<comment type="similarity">
    <text evidence="1">Belongs to the phytochrome family.</text>
</comment>
<proteinExistence type="inferred from homology"/>
<dbReference type="OMA" id="MSITICE"/>
<evidence type="ECO:0000313" key="5">
    <source>
        <dbReference type="Proteomes" id="UP000012960"/>
    </source>
</evidence>
<protein>
    <submittedName>
        <fullName evidence="3">(wild Malaysian banana) hypothetical protein</fullName>
    </submittedName>
</protein>
<evidence type="ECO:0000259" key="2">
    <source>
        <dbReference type="PROSITE" id="PS50046"/>
    </source>
</evidence>
<dbReference type="PROSITE" id="PS50046">
    <property type="entry name" value="PHYTOCHROME_2"/>
    <property type="match status" value="2"/>
</dbReference>
<dbReference type="Gene3D" id="3.30.450.40">
    <property type="match status" value="1"/>
</dbReference>
<dbReference type="SUPFAM" id="SSF55781">
    <property type="entry name" value="GAF domain-like"/>
    <property type="match status" value="1"/>
</dbReference>
<evidence type="ECO:0000313" key="4">
    <source>
        <dbReference type="EnsemblPlants" id="Ma04_p39470.1"/>
    </source>
</evidence>
<sequence length="116" mass="12998">MAYKFHEDEHGEVIADLCGSTLRAPHGCHAQYMANMGSTASLVMSITICEHKDEASGGDQQQKGQKLWSLVVYHHTSPMLVPFPLRYACEFLMHVFGVQLNKEVELAAQTKEKHIL</sequence>
<keyword evidence="5" id="KW-1185">Reference proteome</keyword>
<dbReference type="InterPro" id="IPR029016">
    <property type="entry name" value="GAF-like_dom_sf"/>
</dbReference>
<name>A0A804IYY4_MUSAM</name>
<dbReference type="InParanoid" id="A0A804IYY4"/>
<dbReference type="PROSITE" id="PS00245">
    <property type="entry name" value="PHYTOCHROME_1"/>
    <property type="match status" value="1"/>
</dbReference>
<feature type="domain" description="Phytochrome chromophore attachment site" evidence="2">
    <location>
        <begin position="16"/>
        <end position="94"/>
    </location>
</feature>
<dbReference type="Gramene" id="Ma04_t39470.1">
    <property type="protein sequence ID" value="Ma04_p39470.1"/>
    <property type="gene ID" value="Ma04_g39470"/>
</dbReference>
<dbReference type="InterPro" id="IPR016132">
    <property type="entry name" value="Phyto_chromo_attachment"/>
</dbReference>
<dbReference type="InterPro" id="IPR013516">
    <property type="entry name" value="Phyto_chromo_BS"/>
</dbReference>
<evidence type="ECO:0000313" key="3">
    <source>
        <dbReference type="EMBL" id="CAG1844754.1"/>
    </source>
</evidence>
<evidence type="ECO:0000256" key="1">
    <source>
        <dbReference type="ARBA" id="ARBA00008235"/>
    </source>
</evidence>
<dbReference type="EMBL" id="HG996469">
    <property type="protein sequence ID" value="CAG1844754.1"/>
    <property type="molecule type" value="Genomic_DNA"/>
</dbReference>